<sequence>MLELPSAPTHLDCIGLRLPQTLEPPDQKLKTLLIEVAQTMSVFSLRHHLGILLLQVLLGATFFYCSLKPFAAHAMFVSKSAKSLIARVTGRRARWISNSLRDNAMRLTNLSSVAAGISSSQLYWNFFAM</sequence>
<keyword evidence="1" id="KW-0812">Transmembrane</keyword>
<feature type="transmembrane region" description="Helical" evidence="1">
    <location>
        <begin position="49"/>
        <end position="67"/>
    </location>
</feature>
<organism evidence="2 3">
    <name type="scientific">Hebeloma cylindrosporum</name>
    <dbReference type="NCBI Taxonomy" id="76867"/>
    <lineage>
        <taxon>Eukaryota</taxon>
        <taxon>Fungi</taxon>
        <taxon>Dikarya</taxon>
        <taxon>Basidiomycota</taxon>
        <taxon>Agaricomycotina</taxon>
        <taxon>Agaricomycetes</taxon>
        <taxon>Agaricomycetidae</taxon>
        <taxon>Agaricales</taxon>
        <taxon>Agaricineae</taxon>
        <taxon>Hymenogastraceae</taxon>
        <taxon>Hebeloma</taxon>
    </lineage>
</organism>
<dbReference type="EMBL" id="KN831822">
    <property type="protein sequence ID" value="KIM35366.1"/>
    <property type="molecule type" value="Genomic_DNA"/>
</dbReference>
<evidence type="ECO:0000256" key="1">
    <source>
        <dbReference type="SAM" id="Phobius"/>
    </source>
</evidence>
<name>A0A0C3BVE8_HEBCY</name>
<dbReference type="AlphaFoldDB" id="A0A0C3BVE8"/>
<evidence type="ECO:0000313" key="3">
    <source>
        <dbReference type="Proteomes" id="UP000053424"/>
    </source>
</evidence>
<protein>
    <submittedName>
        <fullName evidence="2">Uncharacterized protein</fullName>
    </submittedName>
</protein>
<accession>A0A0C3BVE8</accession>
<keyword evidence="3" id="KW-1185">Reference proteome</keyword>
<gene>
    <name evidence="2" type="ORF">M413DRAFT_32554</name>
</gene>
<dbReference type="Proteomes" id="UP000053424">
    <property type="component" value="Unassembled WGS sequence"/>
</dbReference>
<keyword evidence="1" id="KW-1133">Transmembrane helix</keyword>
<evidence type="ECO:0000313" key="2">
    <source>
        <dbReference type="EMBL" id="KIM35366.1"/>
    </source>
</evidence>
<reference evidence="3" key="2">
    <citation type="submission" date="2015-01" db="EMBL/GenBank/DDBJ databases">
        <title>Evolutionary Origins and Diversification of the Mycorrhizal Mutualists.</title>
        <authorList>
            <consortium name="DOE Joint Genome Institute"/>
            <consortium name="Mycorrhizal Genomics Consortium"/>
            <person name="Kohler A."/>
            <person name="Kuo A."/>
            <person name="Nagy L.G."/>
            <person name="Floudas D."/>
            <person name="Copeland A."/>
            <person name="Barry K.W."/>
            <person name="Cichocki N."/>
            <person name="Veneault-Fourrey C."/>
            <person name="LaButti K."/>
            <person name="Lindquist E.A."/>
            <person name="Lipzen A."/>
            <person name="Lundell T."/>
            <person name="Morin E."/>
            <person name="Murat C."/>
            <person name="Riley R."/>
            <person name="Ohm R."/>
            <person name="Sun H."/>
            <person name="Tunlid A."/>
            <person name="Henrissat B."/>
            <person name="Grigoriev I.V."/>
            <person name="Hibbett D.S."/>
            <person name="Martin F."/>
        </authorList>
    </citation>
    <scope>NUCLEOTIDE SEQUENCE [LARGE SCALE GENOMIC DNA]</scope>
    <source>
        <strain evidence="3">h7</strain>
    </source>
</reference>
<keyword evidence="1" id="KW-0472">Membrane</keyword>
<proteinExistence type="predicted"/>
<dbReference type="HOGENOM" id="CLU_1949075_0_0_1"/>
<reference evidence="2 3" key="1">
    <citation type="submission" date="2014-04" db="EMBL/GenBank/DDBJ databases">
        <authorList>
            <consortium name="DOE Joint Genome Institute"/>
            <person name="Kuo A."/>
            <person name="Gay G."/>
            <person name="Dore J."/>
            <person name="Kohler A."/>
            <person name="Nagy L.G."/>
            <person name="Floudas D."/>
            <person name="Copeland A."/>
            <person name="Barry K.W."/>
            <person name="Cichocki N."/>
            <person name="Veneault-Fourrey C."/>
            <person name="LaButti K."/>
            <person name="Lindquist E.A."/>
            <person name="Lipzen A."/>
            <person name="Lundell T."/>
            <person name="Morin E."/>
            <person name="Murat C."/>
            <person name="Sun H."/>
            <person name="Tunlid A."/>
            <person name="Henrissat B."/>
            <person name="Grigoriev I.V."/>
            <person name="Hibbett D.S."/>
            <person name="Martin F."/>
            <person name="Nordberg H.P."/>
            <person name="Cantor M.N."/>
            <person name="Hua S.X."/>
        </authorList>
    </citation>
    <scope>NUCLEOTIDE SEQUENCE [LARGE SCALE GENOMIC DNA]</scope>
    <source>
        <strain evidence="3">h7</strain>
    </source>
</reference>